<dbReference type="AlphaFoldDB" id="S4PUQ2"/>
<reference evidence="1" key="1">
    <citation type="journal article" date="2013" name="BMC Genomics">
        <title>Unscrambling butterfly oogenesis.</title>
        <authorList>
            <person name="Carter J.M."/>
            <person name="Baker S.C."/>
            <person name="Pink R."/>
            <person name="Carter D.R."/>
            <person name="Collins A."/>
            <person name="Tomlin J."/>
            <person name="Gibbs M."/>
            <person name="Breuker C.J."/>
        </authorList>
    </citation>
    <scope>NUCLEOTIDE SEQUENCE</scope>
    <source>
        <tissue evidence="1">Ovary</tissue>
    </source>
</reference>
<organism evidence="1">
    <name type="scientific">Pararge aegeria</name>
    <name type="common">speckled wood butterfly</name>
    <dbReference type="NCBI Taxonomy" id="116150"/>
    <lineage>
        <taxon>Eukaryota</taxon>
        <taxon>Metazoa</taxon>
        <taxon>Ecdysozoa</taxon>
        <taxon>Arthropoda</taxon>
        <taxon>Hexapoda</taxon>
        <taxon>Insecta</taxon>
        <taxon>Pterygota</taxon>
        <taxon>Neoptera</taxon>
        <taxon>Endopterygota</taxon>
        <taxon>Lepidoptera</taxon>
        <taxon>Glossata</taxon>
        <taxon>Ditrysia</taxon>
        <taxon>Papilionoidea</taxon>
        <taxon>Nymphalidae</taxon>
        <taxon>Satyrinae</taxon>
        <taxon>Satyrini</taxon>
        <taxon>Parargina</taxon>
        <taxon>Pararge</taxon>
    </lineage>
</organism>
<evidence type="ECO:0000313" key="1">
    <source>
        <dbReference type="EMBL" id="JAA82667.1"/>
    </source>
</evidence>
<name>S4PUQ2_9NEOP</name>
<sequence length="82" mass="9655">MAFVSIIFTQIMPECTRGNDVFEVDFLLFIGNWKFQSEHTLNNMLDIYLATSNTTAKPFNEFINYRHHVDGIILYVEKQDFT</sequence>
<proteinExistence type="predicted"/>
<dbReference type="EMBL" id="GAIX01009893">
    <property type="protein sequence ID" value="JAA82667.1"/>
    <property type="molecule type" value="Transcribed_RNA"/>
</dbReference>
<protein>
    <submittedName>
        <fullName evidence="1">Uncharacterized protein</fullName>
    </submittedName>
</protein>
<accession>S4PUQ2</accession>
<reference evidence="1" key="2">
    <citation type="submission" date="2013-05" db="EMBL/GenBank/DDBJ databases">
        <authorList>
            <person name="Carter J.-M."/>
            <person name="Baker S.C."/>
            <person name="Pink R."/>
            <person name="Carter D.R.F."/>
            <person name="Collins A."/>
            <person name="Tomlin J."/>
            <person name="Gibbs M."/>
            <person name="Breuker C.J."/>
        </authorList>
    </citation>
    <scope>NUCLEOTIDE SEQUENCE</scope>
    <source>
        <tissue evidence="1">Ovary</tissue>
    </source>
</reference>